<organism evidence="3 4">
    <name type="scientific">Spiroplasma clarkii</name>
    <dbReference type="NCBI Taxonomy" id="2139"/>
    <lineage>
        <taxon>Bacteria</taxon>
        <taxon>Bacillati</taxon>
        <taxon>Mycoplasmatota</taxon>
        <taxon>Mollicutes</taxon>
        <taxon>Entomoplasmatales</taxon>
        <taxon>Spiroplasmataceae</taxon>
        <taxon>Spiroplasma</taxon>
    </lineage>
</organism>
<protein>
    <recommendedName>
        <fullName evidence="2">Acyltransferase 3 domain-containing protein</fullName>
    </recommendedName>
</protein>
<feature type="domain" description="Acyltransferase 3" evidence="2">
    <location>
        <begin position="11"/>
        <end position="306"/>
    </location>
</feature>
<feature type="transmembrane region" description="Helical" evidence="1">
    <location>
        <begin position="113"/>
        <end position="132"/>
    </location>
</feature>
<dbReference type="AlphaFoldDB" id="A0A2K8KKQ5"/>
<keyword evidence="1" id="KW-1133">Transmembrane helix</keyword>
<evidence type="ECO:0000313" key="3">
    <source>
        <dbReference type="EMBL" id="ATX70851.1"/>
    </source>
</evidence>
<feature type="transmembrane region" description="Helical" evidence="1">
    <location>
        <begin position="286"/>
        <end position="305"/>
    </location>
</feature>
<feature type="transmembrane region" description="Helical" evidence="1">
    <location>
        <begin position="139"/>
        <end position="156"/>
    </location>
</feature>
<feature type="transmembrane region" description="Helical" evidence="1">
    <location>
        <begin position="43"/>
        <end position="62"/>
    </location>
</feature>
<dbReference type="InterPro" id="IPR002656">
    <property type="entry name" value="Acyl_transf_3_dom"/>
</dbReference>
<feature type="transmembrane region" description="Helical" evidence="1">
    <location>
        <begin position="74"/>
        <end position="93"/>
    </location>
</feature>
<evidence type="ECO:0000256" key="1">
    <source>
        <dbReference type="SAM" id="Phobius"/>
    </source>
</evidence>
<feature type="transmembrane region" description="Helical" evidence="1">
    <location>
        <begin position="162"/>
        <end position="184"/>
    </location>
</feature>
<evidence type="ECO:0000313" key="4">
    <source>
        <dbReference type="Proteomes" id="UP000231179"/>
    </source>
</evidence>
<gene>
    <name evidence="3" type="ORF">SCLAR_v1c05320</name>
</gene>
<keyword evidence="1" id="KW-0472">Membrane</keyword>
<feature type="transmembrane region" description="Helical" evidence="1">
    <location>
        <begin position="191"/>
        <end position="210"/>
    </location>
</feature>
<dbReference type="RefSeq" id="WP_100254410.1">
    <property type="nucleotide sequence ID" value="NZ_CP024870.1"/>
</dbReference>
<name>A0A2K8KKQ5_9MOLU</name>
<dbReference type="EMBL" id="CP024870">
    <property type="protein sequence ID" value="ATX70851.1"/>
    <property type="molecule type" value="Genomic_DNA"/>
</dbReference>
<dbReference type="Pfam" id="PF01757">
    <property type="entry name" value="Acyl_transf_3"/>
    <property type="match status" value="1"/>
</dbReference>
<accession>A0A2K8KKQ5</accession>
<keyword evidence="4" id="KW-1185">Reference proteome</keyword>
<proteinExistence type="predicted"/>
<feature type="transmembrane region" description="Helical" evidence="1">
    <location>
        <begin position="248"/>
        <end position="266"/>
    </location>
</feature>
<dbReference type="GO" id="GO:0016747">
    <property type="term" value="F:acyltransferase activity, transferring groups other than amino-acyl groups"/>
    <property type="evidence" value="ECO:0007669"/>
    <property type="project" value="InterPro"/>
</dbReference>
<feature type="transmembrane region" description="Helical" evidence="1">
    <location>
        <begin position="12"/>
        <end position="31"/>
    </location>
</feature>
<keyword evidence="1" id="KW-0812">Transmembrane</keyword>
<dbReference type="Proteomes" id="UP000231179">
    <property type="component" value="Chromosome"/>
</dbReference>
<evidence type="ECO:0000259" key="2">
    <source>
        <dbReference type="Pfam" id="PF01757"/>
    </source>
</evidence>
<reference evidence="3 4" key="1">
    <citation type="submission" date="2017-11" db="EMBL/GenBank/DDBJ databases">
        <title>Complete genome sequence of Spiroplasma clarkii CN-5 (DSM 19994).</title>
        <authorList>
            <person name="Tsai Y.-M."/>
            <person name="Chang A."/>
            <person name="Lo W.-S."/>
            <person name="Kuo C.-H."/>
        </authorList>
    </citation>
    <scope>NUCLEOTIDE SEQUENCE [LARGE SCALE GENOMIC DNA]</scope>
    <source>
        <strain evidence="3 4">CN-5</strain>
    </source>
</reference>
<feature type="transmembrane region" description="Helical" evidence="1">
    <location>
        <begin position="222"/>
        <end position="241"/>
    </location>
</feature>
<sequence length="334" mass="39370">MKSNNSIRNSKIEFLRILCIFFVIALHQVTAHMTDKQIPMLNYLYPFLNVSIYVFMLITGYLKATSNNYNFFNIIFIVAICWVLNLIITPFILWDIKGKLDYLTVILGGRDWWYIWAFLIIQACVPILNLVLYKVRKNYLLPILIIMFALFAYHSSMRYGQFFAIDNIIVFILLYFVGGIIKLYYPLQKVYWKYIFLTLVLAYWIVVVLVNTLTKFSLAKGLANFEVIPFAILIFCFTISLKPSHAKFIDYFGALVLYIYLFHFLFDNLVNYYIRPFYDHLDINLVYLLSFLQTFISSTVLAVLISKPIVKLANNLAQKPYFKKFFKAENIYQS</sequence>